<evidence type="ECO:0000256" key="6">
    <source>
        <dbReference type="RuleBase" id="RU362030"/>
    </source>
</evidence>
<dbReference type="GO" id="GO:0032259">
    <property type="term" value="P:methylation"/>
    <property type="evidence" value="ECO:0007669"/>
    <property type="project" value="UniProtKB-KW"/>
</dbReference>
<dbReference type="AlphaFoldDB" id="A0A7I9Z378"/>
<proteinExistence type="inferred from homology"/>
<keyword evidence="5 6" id="KW-0949">S-adenosyl-L-methionine</keyword>
<evidence type="ECO:0000256" key="5">
    <source>
        <dbReference type="ARBA" id="ARBA00022691"/>
    </source>
</evidence>
<comment type="caution">
    <text evidence="7">The sequence shown here is derived from an EMBL/GenBank/DDBJ whole genome shotgun (WGS) entry which is preliminary data.</text>
</comment>
<evidence type="ECO:0000256" key="4">
    <source>
        <dbReference type="ARBA" id="ARBA00022679"/>
    </source>
</evidence>
<organism evidence="7 8">
    <name type="scientific">Mycobacterium timonense</name>
    <dbReference type="NCBI Taxonomy" id="701043"/>
    <lineage>
        <taxon>Bacteria</taxon>
        <taxon>Bacillati</taxon>
        <taxon>Actinomycetota</taxon>
        <taxon>Actinomycetes</taxon>
        <taxon>Mycobacteriales</taxon>
        <taxon>Mycobacteriaceae</taxon>
        <taxon>Mycobacterium</taxon>
        <taxon>Mycobacterium avium complex (MAC)</taxon>
    </lineage>
</organism>
<dbReference type="Gene3D" id="3.40.50.150">
    <property type="entry name" value="Vaccinia Virus protein VP39"/>
    <property type="match status" value="1"/>
</dbReference>
<dbReference type="EMBL" id="BLLA01000001">
    <property type="protein sequence ID" value="GFG95348.1"/>
    <property type="molecule type" value="Genomic_DNA"/>
</dbReference>
<dbReference type="EC" id="2.1.1.-" evidence="6"/>
<reference evidence="7 8" key="1">
    <citation type="journal article" date="2019" name="Emerg. Microbes Infect.">
        <title>Comprehensive subspecies identification of 175 nontuberculous mycobacteria species based on 7547 genomic profiles.</title>
        <authorList>
            <person name="Matsumoto Y."/>
            <person name="Kinjo T."/>
            <person name="Motooka D."/>
            <person name="Nabeya D."/>
            <person name="Jung N."/>
            <person name="Uechi K."/>
            <person name="Horii T."/>
            <person name="Iida T."/>
            <person name="Fujita J."/>
            <person name="Nakamura S."/>
        </authorList>
    </citation>
    <scope>NUCLEOTIDE SEQUENCE [LARGE SCALE GENOMIC DNA]</scope>
    <source>
        <strain evidence="7 8">JCM 30726</strain>
    </source>
</reference>
<dbReference type="Pfam" id="PF04072">
    <property type="entry name" value="LCM"/>
    <property type="match status" value="1"/>
</dbReference>
<dbReference type="SUPFAM" id="SSF53335">
    <property type="entry name" value="S-adenosyl-L-methionine-dependent methyltransferases"/>
    <property type="match status" value="1"/>
</dbReference>
<dbReference type="InterPro" id="IPR007213">
    <property type="entry name" value="Ppm1/Ppm2/Tcmp"/>
</dbReference>
<dbReference type="PANTHER" id="PTHR43619">
    <property type="entry name" value="S-ADENOSYL-L-METHIONINE-DEPENDENT METHYLTRANSFERASE YKTD-RELATED"/>
    <property type="match status" value="1"/>
</dbReference>
<keyword evidence="3 6" id="KW-0489">Methyltransferase</keyword>
<dbReference type="RefSeq" id="WP_163707149.1">
    <property type="nucleotide sequence ID" value="NZ_BLLA01000001.1"/>
</dbReference>
<dbReference type="InterPro" id="IPR029063">
    <property type="entry name" value="SAM-dependent_MTases_sf"/>
</dbReference>
<dbReference type="PANTHER" id="PTHR43619:SF2">
    <property type="entry name" value="S-ADENOSYL-L-METHIONINE-DEPENDENT METHYLTRANSFERASES SUPERFAMILY PROTEIN"/>
    <property type="match status" value="1"/>
</dbReference>
<evidence type="ECO:0000256" key="2">
    <source>
        <dbReference type="ARBA" id="ARBA00008138"/>
    </source>
</evidence>
<dbReference type="InterPro" id="IPR011610">
    <property type="entry name" value="SAM_mthyl_Trfase_ML2640-like"/>
</dbReference>
<comment type="similarity">
    <text evidence="2 6">Belongs to the UPF0677 family.</text>
</comment>
<evidence type="ECO:0000313" key="7">
    <source>
        <dbReference type="EMBL" id="GFG95348.1"/>
    </source>
</evidence>
<dbReference type="GO" id="GO:0008168">
    <property type="term" value="F:methyltransferase activity"/>
    <property type="evidence" value="ECO:0007669"/>
    <property type="project" value="UniProtKB-UniRule"/>
</dbReference>
<sequence>MPRTDNDTWDLATSVGATATMVAAARAIATNADNPLIEDRFAEPLVRAVGVDFFTRWVSGDLVAADVDDHESGWKLEHMPAAMAARTRFFDSFFHAATQAGIRQAVILASGLDARAYRLAWPADMTVFEIDQPQVITFKATTLAELGAAPQAELRTVSVDLRNDWPKALADTGFDKSRPTAWIAEGLFGYLPPEAQDRLLDNITALSAHGSRLACEAIPDMSEVDTEKAQETMRRATAKWREHGFDLEFGDLGYQGERSDVAVYLDNLGWRSDGVKMSRLLADLGVDSIPQTNDSVSVADTIYYSSVLAK</sequence>
<name>A0A7I9Z378_9MYCO</name>
<dbReference type="NCBIfam" id="TIGR00027">
    <property type="entry name" value="mthyl_TIGR00027"/>
    <property type="match status" value="1"/>
</dbReference>
<dbReference type="Proteomes" id="UP000465301">
    <property type="component" value="Unassembled WGS sequence"/>
</dbReference>
<evidence type="ECO:0000313" key="8">
    <source>
        <dbReference type="Proteomes" id="UP000465301"/>
    </source>
</evidence>
<protein>
    <recommendedName>
        <fullName evidence="6">S-adenosyl-L-methionine-dependent methyltransferase</fullName>
        <ecNumber evidence="6">2.1.1.-</ecNumber>
    </recommendedName>
</protein>
<evidence type="ECO:0000256" key="1">
    <source>
        <dbReference type="ARBA" id="ARBA00003907"/>
    </source>
</evidence>
<comment type="function">
    <text evidence="1 6">Exhibits S-adenosyl-L-methionine-dependent methyltransferase activity.</text>
</comment>
<gene>
    <name evidence="7" type="ORF">MTIM_12270</name>
</gene>
<evidence type="ECO:0000256" key="3">
    <source>
        <dbReference type="ARBA" id="ARBA00022603"/>
    </source>
</evidence>
<accession>A0A7I9Z378</accession>
<keyword evidence="8" id="KW-1185">Reference proteome</keyword>
<keyword evidence="4 7" id="KW-0808">Transferase</keyword>